<dbReference type="eggNOG" id="ENOG502SMEV">
    <property type="taxonomic scope" value="Eukaryota"/>
</dbReference>
<evidence type="ECO:0000256" key="6">
    <source>
        <dbReference type="ARBA" id="ARBA00023157"/>
    </source>
</evidence>
<evidence type="ECO:0000256" key="4">
    <source>
        <dbReference type="ARBA" id="ARBA00022741"/>
    </source>
</evidence>
<dbReference type="SUPFAM" id="SSF57196">
    <property type="entry name" value="EGF/Laminin"/>
    <property type="match status" value="1"/>
</dbReference>
<dbReference type="InterPro" id="IPR000719">
    <property type="entry name" value="Prot_kinase_dom"/>
</dbReference>
<evidence type="ECO:0000313" key="13">
    <source>
        <dbReference type="Proteomes" id="UP000030645"/>
    </source>
</evidence>
<feature type="domain" description="Protein kinase" evidence="10">
    <location>
        <begin position="149"/>
        <end position="188"/>
    </location>
</feature>
<evidence type="ECO:0000256" key="5">
    <source>
        <dbReference type="ARBA" id="ARBA00022840"/>
    </source>
</evidence>
<name>W9S6Q3_9ROSA</name>
<evidence type="ECO:0000259" key="10">
    <source>
        <dbReference type="PROSITE" id="PS50011"/>
    </source>
</evidence>
<evidence type="ECO:0000256" key="8">
    <source>
        <dbReference type="PROSITE-ProRule" id="PRU10141"/>
    </source>
</evidence>
<evidence type="ECO:0000259" key="11">
    <source>
        <dbReference type="PROSITE" id="PS50026"/>
    </source>
</evidence>
<dbReference type="Gene3D" id="2.10.25.10">
    <property type="entry name" value="Laminin"/>
    <property type="match status" value="2"/>
</dbReference>
<dbReference type="InterPro" id="IPR000152">
    <property type="entry name" value="EGF-type_Asp/Asn_hydroxyl_site"/>
</dbReference>
<dbReference type="SUPFAM" id="SSF56112">
    <property type="entry name" value="Protein kinase-like (PK-like)"/>
    <property type="match status" value="1"/>
</dbReference>
<keyword evidence="4 8" id="KW-0547">Nucleotide-binding</keyword>
<dbReference type="GO" id="GO:0007166">
    <property type="term" value="P:cell surface receptor signaling pathway"/>
    <property type="evidence" value="ECO:0007669"/>
    <property type="project" value="InterPro"/>
</dbReference>
<dbReference type="InterPro" id="IPR011009">
    <property type="entry name" value="Kinase-like_dom_sf"/>
</dbReference>
<dbReference type="InterPro" id="IPR018097">
    <property type="entry name" value="EGF_Ca-bd_CS"/>
</dbReference>
<reference evidence="13" key="1">
    <citation type="submission" date="2013-01" db="EMBL/GenBank/DDBJ databases">
        <title>Draft Genome Sequence of a Mulberry Tree, Morus notabilis C.K. Schneid.</title>
        <authorList>
            <person name="He N."/>
            <person name="Zhao S."/>
        </authorList>
    </citation>
    <scope>NUCLEOTIDE SEQUENCE</scope>
</reference>
<dbReference type="PANTHER" id="PTHR27005">
    <property type="entry name" value="WALL-ASSOCIATED RECEPTOR KINASE-LIKE 21"/>
    <property type="match status" value="1"/>
</dbReference>
<evidence type="ECO:0000256" key="3">
    <source>
        <dbReference type="ARBA" id="ARBA00022679"/>
    </source>
</evidence>
<feature type="domain" description="EGF-like" evidence="11">
    <location>
        <begin position="44"/>
        <end position="84"/>
    </location>
</feature>
<keyword evidence="12" id="KW-0418">Kinase</keyword>
<gene>
    <name evidence="12" type="ORF">L484_021691</name>
</gene>
<comment type="caution">
    <text evidence="7">Lacks conserved residue(s) required for the propagation of feature annotation.</text>
</comment>
<dbReference type="GO" id="GO:0005509">
    <property type="term" value="F:calcium ion binding"/>
    <property type="evidence" value="ECO:0007669"/>
    <property type="project" value="InterPro"/>
</dbReference>
<dbReference type="InterPro" id="IPR001881">
    <property type="entry name" value="EGF-like_Ca-bd_dom"/>
</dbReference>
<dbReference type="GO" id="GO:0005886">
    <property type="term" value="C:plasma membrane"/>
    <property type="evidence" value="ECO:0007669"/>
    <property type="project" value="TreeGrafter"/>
</dbReference>
<dbReference type="GO" id="GO:0004674">
    <property type="term" value="F:protein serine/threonine kinase activity"/>
    <property type="evidence" value="ECO:0007669"/>
    <property type="project" value="UniProtKB-KW"/>
</dbReference>
<dbReference type="CDD" id="cd00054">
    <property type="entry name" value="EGF_CA"/>
    <property type="match status" value="1"/>
</dbReference>
<proteinExistence type="predicted"/>
<organism evidence="12 13">
    <name type="scientific">Morus notabilis</name>
    <dbReference type="NCBI Taxonomy" id="981085"/>
    <lineage>
        <taxon>Eukaryota</taxon>
        <taxon>Viridiplantae</taxon>
        <taxon>Streptophyta</taxon>
        <taxon>Embryophyta</taxon>
        <taxon>Tracheophyta</taxon>
        <taxon>Spermatophyta</taxon>
        <taxon>Magnoliopsida</taxon>
        <taxon>eudicotyledons</taxon>
        <taxon>Gunneridae</taxon>
        <taxon>Pentapetalae</taxon>
        <taxon>rosids</taxon>
        <taxon>fabids</taxon>
        <taxon>Rosales</taxon>
        <taxon>Moraceae</taxon>
        <taxon>Moreae</taxon>
        <taxon>Morus</taxon>
    </lineage>
</organism>
<dbReference type="PROSITE" id="PS50011">
    <property type="entry name" value="PROTEIN_KINASE_DOM"/>
    <property type="match status" value="1"/>
</dbReference>
<dbReference type="InterPro" id="IPR000742">
    <property type="entry name" value="EGF"/>
</dbReference>
<dbReference type="PROSITE" id="PS00107">
    <property type="entry name" value="PROTEIN_KINASE_ATP"/>
    <property type="match status" value="1"/>
</dbReference>
<dbReference type="PANTHER" id="PTHR27005:SF315">
    <property type="entry name" value="PROTEIN KINASE DOMAIN-CONTAINING PROTEIN"/>
    <property type="match status" value="1"/>
</dbReference>
<dbReference type="SMART" id="SM00179">
    <property type="entry name" value="EGF_CA"/>
    <property type="match status" value="1"/>
</dbReference>
<keyword evidence="9" id="KW-1133">Transmembrane helix</keyword>
<dbReference type="PROSITE" id="PS00010">
    <property type="entry name" value="ASX_HYDROXYL"/>
    <property type="match status" value="1"/>
</dbReference>
<evidence type="ECO:0000256" key="2">
    <source>
        <dbReference type="ARBA" id="ARBA00022536"/>
    </source>
</evidence>
<keyword evidence="9" id="KW-0812">Transmembrane</keyword>
<feature type="transmembrane region" description="Helical" evidence="9">
    <location>
        <begin position="91"/>
        <end position="110"/>
    </location>
</feature>
<dbReference type="Gene3D" id="3.30.200.20">
    <property type="entry name" value="Phosphorylase Kinase, domain 1"/>
    <property type="match status" value="1"/>
</dbReference>
<feature type="binding site" evidence="8">
    <location>
        <position position="180"/>
    </location>
    <ligand>
        <name>ATP</name>
        <dbReference type="ChEBI" id="CHEBI:30616"/>
    </ligand>
</feature>
<keyword evidence="9" id="KW-0472">Membrane</keyword>
<dbReference type="GO" id="GO:0005524">
    <property type="term" value="F:ATP binding"/>
    <property type="evidence" value="ECO:0007669"/>
    <property type="project" value="UniProtKB-UniRule"/>
</dbReference>
<dbReference type="InterPro" id="IPR049883">
    <property type="entry name" value="NOTCH1_EGF-like"/>
</dbReference>
<keyword evidence="13" id="KW-1185">Reference proteome</keyword>
<dbReference type="InterPro" id="IPR017441">
    <property type="entry name" value="Protein_kinase_ATP_BS"/>
</dbReference>
<keyword evidence="1" id="KW-0723">Serine/threonine-protein kinase</keyword>
<keyword evidence="5 8" id="KW-0067">ATP-binding</keyword>
<dbReference type="PROSITE" id="PS01187">
    <property type="entry name" value="EGF_CA"/>
    <property type="match status" value="1"/>
</dbReference>
<dbReference type="AlphaFoldDB" id="W9S6Q3"/>
<evidence type="ECO:0000256" key="1">
    <source>
        <dbReference type="ARBA" id="ARBA00022527"/>
    </source>
</evidence>
<accession>W9S6Q3</accession>
<dbReference type="Proteomes" id="UP000030645">
    <property type="component" value="Unassembled WGS sequence"/>
</dbReference>
<dbReference type="EMBL" id="KE346191">
    <property type="protein sequence ID" value="EXC29381.1"/>
    <property type="molecule type" value="Genomic_DNA"/>
</dbReference>
<keyword evidence="6" id="KW-1015">Disulfide bond</keyword>
<dbReference type="PROSITE" id="PS50026">
    <property type="entry name" value="EGF_3"/>
    <property type="match status" value="1"/>
</dbReference>
<dbReference type="InterPro" id="IPR045274">
    <property type="entry name" value="WAK-like"/>
</dbReference>
<protein>
    <submittedName>
        <fullName evidence="12">Wall-associated receptor kinase 2</fullName>
    </submittedName>
</protein>
<dbReference type="SMART" id="SM00181">
    <property type="entry name" value="EGF"/>
    <property type="match status" value="2"/>
</dbReference>
<keyword evidence="3" id="KW-0808">Transferase</keyword>
<evidence type="ECO:0000256" key="7">
    <source>
        <dbReference type="PROSITE-ProRule" id="PRU00076"/>
    </source>
</evidence>
<sequence length="188" mass="21146">MSTKSEYACGENTDCSYSDNALGYRCRCLEGFRGNPYLKHGCQDIDECNWPETYRCEGKCKNTIGDYECKCPLGMRGDGKVGCQGFRVTTIATFIGASVFLVIIALLIFYDCKRRKREKIFKENGGLVLKNQRVRIFSKAELAKATNNYNENQLLGRGGFASVYKGVLMDHDSTLVAVKKPKEEKKSK</sequence>
<dbReference type="Pfam" id="PF07645">
    <property type="entry name" value="EGF_CA"/>
    <property type="match status" value="1"/>
</dbReference>
<keyword evidence="12" id="KW-0675">Receptor</keyword>
<evidence type="ECO:0000313" key="12">
    <source>
        <dbReference type="EMBL" id="EXC29381.1"/>
    </source>
</evidence>
<keyword evidence="2 7" id="KW-0245">EGF-like domain</keyword>
<evidence type="ECO:0000256" key="9">
    <source>
        <dbReference type="SAM" id="Phobius"/>
    </source>
</evidence>